<feature type="compositionally biased region" description="Low complexity" evidence="1">
    <location>
        <begin position="25"/>
        <end position="42"/>
    </location>
</feature>
<dbReference type="OrthoDB" id="440424at2759"/>
<feature type="transmembrane region" description="Helical" evidence="2">
    <location>
        <begin position="216"/>
        <end position="239"/>
    </location>
</feature>
<protein>
    <submittedName>
        <fullName evidence="3">Uncharacterized protein</fullName>
    </submittedName>
</protein>
<dbReference type="InterPro" id="IPR038213">
    <property type="entry name" value="IFI6/IFI27-like_sf"/>
</dbReference>
<feature type="transmembrane region" description="Helical" evidence="2">
    <location>
        <begin position="245"/>
        <end position="270"/>
    </location>
</feature>
<feature type="region of interest" description="Disordered" evidence="1">
    <location>
        <begin position="25"/>
        <end position="98"/>
    </location>
</feature>
<dbReference type="EMBL" id="JAPEUY010000001">
    <property type="protein sequence ID" value="KAJ4378099.1"/>
    <property type="molecule type" value="Genomic_DNA"/>
</dbReference>
<proteinExistence type="predicted"/>
<comment type="caution">
    <text evidence="3">The sequence shown here is derived from an EMBL/GenBank/DDBJ whole genome shotgun (WGS) entry which is preliminary data.</text>
</comment>
<feature type="transmembrane region" description="Helical" evidence="2">
    <location>
        <begin position="184"/>
        <end position="204"/>
    </location>
</feature>
<keyword evidence="2" id="KW-0812">Transmembrane</keyword>
<dbReference type="Proteomes" id="UP001140560">
    <property type="component" value="Unassembled WGS sequence"/>
</dbReference>
<evidence type="ECO:0000313" key="3">
    <source>
        <dbReference type="EMBL" id="KAJ4378099.1"/>
    </source>
</evidence>
<dbReference type="AlphaFoldDB" id="A0A9W9CSL2"/>
<gene>
    <name evidence="3" type="ORF">N0V83_000931</name>
</gene>
<keyword evidence="4" id="KW-1185">Reference proteome</keyword>
<sequence length="291" mass="30671">MGSLFAKEAPLTSVAIESMYAARAAAARKSAAAAPPTEEPSTGEIQPLKGDGQDRVPNEYDSDVDEMQPRTDECKDEYSERRDANVNGSADNSGPSPSERIAHLKVIRNIPLPISNFPTKAMEFKKAIQVFDEKVKNAVDSAVQKLKQLRVLDMAKATGKWMKEHPWETAATVIPLILLACTPAILGAVGFTAGGIAAGTLLILSTFIKDKADTPIGSIAAGIQASIGSVAAGSAFAVFTSAAMGGYGVLIVFGSVWVVPTAILASIACWNHFRGQASGHTPYAMIEEHGD</sequence>
<feature type="compositionally biased region" description="Basic and acidic residues" evidence="1">
    <location>
        <begin position="67"/>
        <end position="84"/>
    </location>
</feature>
<accession>A0A9W9CSL2</accession>
<feature type="compositionally biased region" description="Polar residues" evidence="1">
    <location>
        <begin position="86"/>
        <end position="96"/>
    </location>
</feature>
<dbReference type="Gene3D" id="6.10.110.10">
    <property type="match status" value="1"/>
</dbReference>
<evidence type="ECO:0000256" key="1">
    <source>
        <dbReference type="SAM" id="MobiDB-lite"/>
    </source>
</evidence>
<keyword evidence="2" id="KW-1133">Transmembrane helix</keyword>
<evidence type="ECO:0000313" key="4">
    <source>
        <dbReference type="Proteomes" id="UP001140560"/>
    </source>
</evidence>
<name>A0A9W9CSL2_9PLEO</name>
<organism evidence="3 4">
    <name type="scientific">Neocucurbitaria cava</name>
    <dbReference type="NCBI Taxonomy" id="798079"/>
    <lineage>
        <taxon>Eukaryota</taxon>
        <taxon>Fungi</taxon>
        <taxon>Dikarya</taxon>
        <taxon>Ascomycota</taxon>
        <taxon>Pezizomycotina</taxon>
        <taxon>Dothideomycetes</taxon>
        <taxon>Pleosporomycetidae</taxon>
        <taxon>Pleosporales</taxon>
        <taxon>Pleosporineae</taxon>
        <taxon>Cucurbitariaceae</taxon>
        <taxon>Neocucurbitaria</taxon>
    </lineage>
</organism>
<keyword evidence="2" id="KW-0472">Membrane</keyword>
<reference evidence="3" key="1">
    <citation type="submission" date="2022-10" db="EMBL/GenBank/DDBJ databases">
        <title>Tapping the CABI collections for fungal endophytes: first genome assemblies for Collariella, Neodidymelliopsis, Ascochyta clinopodiicola, Didymella pomorum, Didymosphaeria variabile, Neocosmospora piperis and Neocucurbitaria cava.</title>
        <authorList>
            <person name="Hill R."/>
        </authorList>
    </citation>
    <scope>NUCLEOTIDE SEQUENCE</scope>
    <source>
        <strain evidence="3">IMI 356814</strain>
    </source>
</reference>
<evidence type="ECO:0000256" key="2">
    <source>
        <dbReference type="SAM" id="Phobius"/>
    </source>
</evidence>